<name>A0A6I2EYT5_9MICO</name>
<evidence type="ECO:0000313" key="3">
    <source>
        <dbReference type="Proteomes" id="UP000431080"/>
    </source>
</evidence>
<keyword evidence="3" id="KW-1185">Reference proteome</keyword>
<protein>
    <submittedName>
        <fullName evidence="2">Uncharacterized protein</fullName>
    </submittedName>
</protein>
<reference evidence="2 3" key="1">
    <citation type="submission" date="2019-10" db="EMBL/GenBank/DDBJ databases">
        <authorList>
            <person name="Nie G."/>
            <person name="Ming H."/>
            <person name="Yi B."/>
        </authorList>
    </citation>
    <scope>NUCLEOTIDE SEQUENCE [LARGE SCALE GENOMIC DNA]</scope>
    <source>
        <strain evidence="2 3">CFH 90414</strain>
    </source>
</reference>
<dbReference type="AlphaFoldDB" id="A0A6I2EYT5"/>
<evidence type="ECO:0000313" key="2">
    <source>
        <dbReference type="EMBL" id="MRG58285.1"/>
    </source>
</evidence>
<gene>
    <name evidence="2" type="ORF">GE115_00115</name>
</gene>
<evidence type="ECO:0000256" key="1">
    <source>
        <dbReference type="SAM" id="MobiDB-lite"/>
    </source>
</evidence>
<dbReference type="RefSeq" id="WP_153682826.1">
    <property type="nucleotide sequence ID" value="NZ_WJIF01000001.1"/>
</dbReference>
<accession>A0A6I2EYT5</accession>
<comment type="caution">
    <text evidence="2">The sequence shown here is derived from an EMBL/GenBank/DDBJ whole genome shotgun (WGS) entry which is preliminary data.</text>
</comment>
<dbReference type="EMBL" id="WJIF01000001">
    <property type="protein sequence ID" value="MRG58285.1"/>
    <property type="molecule type" value="Genomic_DNA"/>
</dbReference>
<organism evidence="2 3">
    <name type="scientific">Agromyces agglutinans</name>
    <dbReference type="NCBI Taxonomy" id="2662258"/>
    <lineage>
        <taxon>Bacteria</taxon>
        <taxon>Bacillati</taxon>
        <taxon>Actinomycetota</taxon>
        <taxon>Actinomycetes</taxon>
        <taxon>Micrococcales</taxon>
        <taxon>Microbacteriaceae</taxon>
        <taxon>Agromyces</taxon>
    </lineage>
</organism>
<feature type="compositionally biased region" description="Polar residues" evidence="1">
    <location>
        <begin position="291"/>
        <end position="307"/>
    </location>
</feature>
<sequence>MDAAYQTMNDPWFEWADYWRRAHRECAPPAPTVDGGSPARNRLRADRQHRVTILKQAVGVTVAEAAALDVFERYGDVLTAFRVAPIDGIVGALDVNAGRRFQHIERARRAYGWIDADLRDEIREYARSSDTAADGPARCAAGACAFCGRAEAVGWVESPFTWSDGTPAALCGSCNRVWERRGSPTLARDTATRYDDVAANDLRAVAVELLTGYAVLGMSGYGLKLFHEIAEADEKGGFPEPWAFRPDALDEVRADVWRVQRHLIPAGAEGDRFRERFAAEDAEEVARAAENAQQHSSGWERSAAQSG</sequence>
<dbReference type="Proteomes" id="UP000431080">
    <property type="component" value="Unassembled WGS sequence"/>
</dbReference>
<feature type="region of interest" description="Disordered" evidence="1">
    <location>
        <begin position="284"/>
        <end position="307"/>
    </location>
</feature>
<proteinExistence type="predicted"/>